<dbReference type="OrthoDB" id="3514174at2"/>
<proteinExistence type="predicted"/>
<comment type="caution">
    <text evidence="2">The sequence shown here is derived from an EMBL/GenBank/DDBJ whole genome shotgun (WGS) entry which is preliminary data.</text>
</comment>
<dbReference type="RefSeq" id="WP_094791871.1">
    <property type="nucleotide sequence ID" value="NZ_NDXL01000001.1"/>
</dbReference>
<dbReference type="Proteomes" id="UP000292452">
    <property type="component" value="Unassembled WGS sequence"/>
</dbReference>
<reference evidence="2 3" key="1">
    <citation type="submission" date="2019-02" db="EMBL/GenBank/DDBJ databases">
        <title>Draft Genome Sequence of Streptomyces sp. AM-2504, identified by 16S rRNA comparative analysis as a Streptomyces Kasugaensis strain.</title>
        <authorList>
            <person name="Napolioni V."/>
            <person name="Giuliodori A.M."/>
            <person name="Spurio R."/>
            <person name="Fabbretti A."/>
        </authorList>
    </citation>
    <scope>NUCLEOTIDE SEQUENCE [LARGE SCALE GENOMIC DNA]</scope>
    <source>
        <strain evidence="2 3">AM-2504</strain>
    </source>
</reference>
<dbReference type="AlphaFoldDB" id="A0A4Q9I0T9"/>
<dbReference type="GO" id="GO:0016811">
    <property type="term" value="F:hydrolase activity, acting on carbon-nitrogen (but not peptide) bonds, in linear amides"/>
    <property type="evidence" value="ECO:0007669"/>
    <property type="project" value="TreeGrafter"/>
</dbReference>
<gene>
    <name evidence="2" type="ORF">EYS09_01985</name>
</gene>
<dbReference type="PANTHER" id="PTHR12993">
    <property type="entry name" value="N-ACETYLGLUCOSAMINYL-PHOSPHATIDYLINOSITOL DE-N-ACETYLASE-RELATED"/>
    <property type="match status" value="1"/>
</dbReference>
<protein>
    <submittedName>
        <fullName evidence="2">PIG-L family deacetylase</fullName>
    </submittedName>
</protein>
<keyword evidence="1" id="KW-0862">Zinc</keyword>
<dbReference type="GO" id="GO:0016137">
    <property type="term" value="P:glycoside metabolic process"/>
    <property type="evidence" value="ECO:0007669"/>
    <property type="project" value="UniProtKB-ARBA"/>
</dbReference>
<dbReference type="Gene3D" id="3.40.50.10320">
    <property type="entry name" value="LmbE-like"/>
    <property type="match status" value="1"/>
</dbReference>
<organism evidence="2 3">
    <name type="scientific">Streptomyces kasugaensis</name>
    <dbReference type="NCBI Taxonomy" id="1946"/>
    <lineage>
        <taxon>Bacteria</taxon>
        <taxon>Bacillati</taxon>
        <taxon>Actinomycetota</taxon>
        <taxon>Actinomycetes</taxon>
        <taxon>Kitasatosporales</taxon>
        <taxon>Streptomycetaceae</taxon>
        <taxon>Streptomyces</taxon>
    </lineage>
</organism>
<evidence type="ECO:0000256" key="1">
    <source>
        <dbReference type="ARBA" id="ARBA00022833"/>
    </source>
</evidence>
<evidence type="ECO:0000313" key="2">
    <source>
        <dbReference type="EMBL" id="TBO61288.1"/>
    </source>
</evidence>
<dbReference type="InterPro" id="IPR024078">
    <property type="entry name" value="LmbE-like_dom_sf"/>
</dbReference>
<dbReference type="SUPFAM" id="SSF102588">
    <property type="entry name" value="LmbE-like"/>
    <property type="match status" value="1"/>
</dbReference>
<evidence type="ECO:0000313" key="3">
    <source>
        <dbReference type="Proteomes" id="UP000292452"/>
    </source>
</evidence>
<sequence length="218" mass="24092">MTTVLIVVAHPDDAEIAMGMRMLAYAQSGARVRVHCLTTGSPGPNGEDVRRQECLAAGERLGVVDYSFSTIPDSRFTDHRGDINGELFSVFRRDRPDIVYTHFPNDQHLDHIATAQEVTAVALREAADLSYFRSPYSVGLEPNEIFMGTRELLKAKEAALGCFASQQQLDVASFAQLAEVAHRQHVHHRVVEHFPSHAAAAELFTIARRIKITAATGR</sequence>
<name>A0A4Q9I0T9_STRKA</name>
<dbReference type="PANTHER" id="PTHR12993:SF26">
    <property type="entry name" value="1D-MYO-INOSITOL 2-ACETAMIDO-2-DEOXY-ALPHA-D-GLUCOPYRANOSIDE DEACETYLASE"/>
    <property type="match status" value="1"/>
</dbReference>
<accession>A0A4Q9I0T9</accession>
<dbReference type="Pfam" id="PF02585">
    <property type="entry name" value="PIG-L"/>
    <property type="match status" value="1"/>
</dbReference>
<dbReference type="EMBL" id="SIXH01000009">
    <property type="protein sequence ID" value="TBO61288.1"/>
    <property type="molecule type" value="Genomic_DNA"/>
</dbReference>
<dbReference type="InterPro" id="IPR003737">
    <property type="entry name" value="GlcNAc_PI_deacetylase-related"/>
</dbReference>
<keyword evidence="3" id="KW-1185">Reference proteome</keyword>